<feature type="compositionally biased region" description="Basic and acidic residues" evidence="7">
    <location>
        <begin position="83"/>
        <end position="95"/>
    </location>
</feature>
<proteinExistence type="inferred from homology"/>
<keyword evidence="10" id="KW-1185">Reference proteome</keyword>
<evidence type="ECO:0000313" key="9">
    <source>
        <dbReference type="EMBL" id="KAK7437356.1"/>
    </source>
</evidence>
<accession>A0ABR1ISZ9</accession>
<feature type="binding site" evidence="5">
    <location>
        <position position="335"/>
    </location>
    <ligand>
        <name>a divalent metal cation</name>
        <dbReference type="ChEBI" id="CHEBI:60240"/>
        <label>1</label>
    </ligand>
</feature>
<dbReference type="PANTHER" id="PTHR43330">
    <property type="entry name" value="METHIONINE AMINOPEPTIDASE"/>
    <property type="match status" value="1"/>
</dbReference>
<feature type="binding site" evidence="5">
    <location>
        <position position="303"/>
    </location>
    <ligand>
        <name>a divalent metal cation</name>
        <dbReference type="ChEBI" id="CHEBI:60240"/>
        <label>2</label>
        <note>catalytic</note>
    </ligand>
</feature>
<comment type="caution">
    <text evidence="9">The sequence shown here is derived from an EMBL/GenBank/DDBJ whole genome shotgun (WGS) entry which is preliminary data.</text>
</comment>
<evidence type="ECO:0000256" key="3">
    <source>
        <dbReference type="ARBA" id="ARBA00022723"/>
    </source>
</evidence>
<feature type="binding site" evidence="5">
    <location>
        <position position="198"/>
    </location>
    <ligand>
        <name>a divalent metal cation</name>
        <dbReference type="ChEBI" id="CHEBI:60240"/>
        <label>1</label>
    </ligand>
</feature>
<feature type="binding site" evidence="5">
    <location>
        <position position="335"/>
    </location>
    <ligand>
        <name>a divalent metal cation</name>
        <dbReference type="ChEBI" id="CHEBI:60240"/>
        <label>2</label>
        <note>catalytic</note>
    </ligand>
</feature>
<reference evidence="9 10" key="1">
    <citation type="submission" date="2024-01" db="EMBL/GenBank/DDBJ databases">
        <title>A draft genome for the cacao thread blight pathogen Marasmiellus scandens.</title>
        <authorList>
            <person name="Baruah I.K."/>
            <person name="Leung J."/>
            <person name="Bukari Y."/>
            <person name="Amoako-Attah I."/>
            <person name="Meinhardt L.W."/>
            <person name="Bailey B.A."/>
            <person name="Cohen S.P."/>
        </authorList>
    </citation>
    <scope>NUCLEOTIDE SEQUENCE [LARGE SCALE GENOMIC DNA]</scope>
    <source>
        <strain evidence="9 10">GH-19</strain>
    </source>
</reference>
<evidence type="ECO:0000256" key="1">
    <source>
        <dbReference type="ARBA" id="ARBA00022438"/>
    </source>
</evidence>
<evidence type="ECO:0000256" key="7">
    <source>
        <dbReference type="SAM" id="MobiDB-lite"/>
    </source>
</evidence>
<comment type="similarity">
    <text evidence="5">Belongs to the peptidase M24A family. Methionine aminopeptidase type 1 subfamily.</text>
</comment>
<feature type="binding site" evidence="5">
    <location>
        <position position="170"/>
    </location>
    <ligand>
        <name>substrate</name>
    </ligand>
</feature>
<dbReference type="PRINTS" id="PR00599">
    <property type="entry name" value="MAPEPTIDASE"/>
</dbReference>
<dbReference type="InterPro" id="IPR002467">
    <property type="entry name" value="Pept_M24A_MAP1"/>
</dbReference>
<comment type="catalytic activity">
    <reaction evidence="5 6">
        <text>Release of N-terminal amino acids, preferentially methionine, from peptides and arylamides.</text>
        <dbReference type="EC" id="3.4.11.18"/>
    </reaction>
</comment>
<evidence type="ECO:0000256" key="6">
    <source>
        <dbReference type="RuleBase" id="RU003653"/>
    </source>
</evidence>
<evidence type="ECO:0000256" key="5">
    <source>
        <dbReference type="HAMAP-Rule" id="MF_03174"/>
    </source>
</evidence>
<protein>
    <recommendedName>
        <fullName evidence="6">Methionine aminopeptidase</fullName>
        <ecNumber evidence="6">3.4.11.18</ecNumber>
    </recommendedName>
</protein>
<feature type="binding site" evidence="5">
    <location>
        <position position="278"/>
    </location>
    <ligand>
        <name>substrate</name>
    </ligand>
</feature>
<dbReference type="EMBL" id="JBANRG010000086">
    <property type="protein sequence ID" value="KAK7437356.1"/>
    <property type="molecule type" value="Genomic_DNA"/>
</dbReference>
<dbReference type="PANTHER" id="PTHR43330:SF8">
    <property type="entry name" value="METHIONINE AMINOPEPTIDASE 1D, MITOCHONDRIAL"/>
    <property type="match status" value="1"/>
</dbReference>
<feature type="region of interest" description="Disordered" evidence="7">
    <location>
        <begin position="66"/>
        <end position="97"/>
    </location>
</feature>
<dbReference type="InterPro" id="IPR000994">
    <property type="entry name" value="Pept_M24"/>
</dbReference>
<evidence type="ECO:0000256" key="4">
    <source>
        <dbReference type="ARBA" id="ARBA00022801"/>
    </source>
</evidence>
<feature type="binding site" evidence="5">
    <location>
        <position position="187"/>
    </location>
    <ligand>
        <name>a divalent metal cation</name>
        <dbReference type="ChEBI" id="CHEBI:60240"/>
        <label>1</label>
    </ligand>
</feature>
<dbReference type="PROSITE" id="PS00680">
    <property type="entry name" value="MAP_1"/>
    <property type="match status" value="1"/>
</dbReference>
<dbReference type="CDD" id="cd01086">
    <property type="entry name" value="MetAP1"/>
    <property type="match status" value="1"/>
</dbReference>
<comment type="function">
    <text evidence="6">Cotranslationally removes the N-terminal methionine from nascent proteins. The N-terminal methionine is often cleaved when the second residue in the primary sequence is small and uncharged (Met-Ala-, Cys, Gly, Pro, Ser, Thr, or Val).</text>
</comment>
<keyword evidence="1 5" id="KW-0031">Aminopeptidase</keyword>
<sequence length="350" mass="38677">MLFSLPRTSLPRLYCISRRWFSSTPRVASVSEYDHDSVFGIYNVILPHEPFVFGVSHIKPRQVPPSIPRPPYALQGPKRHSSLKPEHKLNADDGKIPLGSEEEEKMRRVCALARDVREFCADLVKVGVTTDSIDASVHEYIISRGAYPSPLLYQNYPKSCCTSINNIIVHGIPDDRPLEDGDIVNIDITVYLDGYHGDTSKTWLVGDVDTPGRTLVSLSDSALEVGIAACGPGKPFKGIGKAIHKLINKNENFSSLSSTQQFCISPDFHGHGIGKVFHREPWVLHHLNDEPGVMQPGHCFTIEPAIIQGADPHGWIFPDGWTASTENCARSAQAEHTILITETGVDVLTR</sequence>
<evidence type="ECO:0000256" key="2">
    <source>
        <dbReference type="ARBA" id="ARBA00022670"/>
    </source>
</evidence>
<evidence type="ECO:0000313" key="10">
    <source>
        <dbReference type="Proteomes" id="UP001498398"/>
    </source>
</evidence>
<dbReference type="Proteomes" id="UP001498398">
    <property type="component" value="Unassembled WGS sequence"/>
</dbReference>
<gene>
    <name evidence="9" type="ORF">VKT23_018601</name>
</gene>
<feature type="binding site" evidence="5">
    <location>
        <position position="198"/>
    </location>
    <ligand>
        <name>a divalent metal cation</name>
        <dbReference type="ChEBI" id="CHEBI:60240"/>
        <label>2</label>
        <note>catalytic</note>
    </ligand>
</feature>
<dbReference type="InterPro" id="IPR001714">
    <property type="entry name" value="Pept_M24_MAP"/>
</dbReference>
<dbReference type="NCBIfam" id="TIGR00500">
    <property type="entry name" value="met_pdase_I"/>
    <property type="match status" value="1"/>
</dbReference>
<evidence type="ECO:0000259" key="8">
    <source>
        <dbReference type="Pfam" id="PF00557"/>
    </source>
</evidence>
<dbReference type="EC" id="3.4.11.18" evidence="6"/>
<feature type="binding site" evidence="5">
    <location>
        <position position="271"/>
    </location>
    <ligand>
        <name>a divalent metal cation</name>
        <dbReference type="ChEBI" id="CHEBI:60240"/>
        <label>2</label>
        <note>catalytic</note>
    </ligand>
</feature>
<dbReference type="Pfam" id="PF00557">
    <property type="entry name" value="Peptidase_M24"/>
    <property type="match status" value="1"/>
</dbReference>
<keyword evidence="2 5" id="KW-0645">Protease</keyword>
<dbReference type="HAMAP" id="MF_01974">
    <property type="entry name" value="MetAP_1"/>
    <property type="match status" value="1"/>
</dbReference>
<organism evidence="9 10">
    <name type="scientific">Marasmiellus scandens</name>
    <dbReference type="NCBI Taxonomy" id="2682957"/>
    <lineage>
        <taxon>Eukaryota</taxon>
        <taxon>Fungi</taxon>
        <taxon>Dikarya</taxon>
        <taxon>Basidiomycota</taxon>
        <taxon>Agaricomycotina</taxon>
        <taxon>Agaricomycetes</taxon>
        <taxon>Agaricomycetidae</taxon>
        <taxon>Agaricales</taxon>
        <taxon>Marasmiineae</taxon>
        <taxon>Omphalotaceae</taxon>
        <taxon>Marasmiellus</taxon>
    </lineage>
</organism>
<name>A0ABR1ISZ9_9AGAR</name>
<dbReference type="InterPro" id="IPR036005">
    <property type="entry name" value="Creatinase/aminopeptidase-like"/>
</dbReference>
<comment type="cofactor">
    <cofactor evidence="5">
        <name>Co(2+)</name>
        <dbReference type="ChEBI" id="CHEBI:48828"/>
    </cofactor>
    <cofactor evidence="5">
        <name>Zn(2+)</name>
        <dbReference type="ChEBI" id="CHEBI:29105"/>
    </cofactor>
    <cofactor evidence="5">
        <name>Mn(2+)</name>
        <dbReference type="ChEBI" id="CHEBI:29035"/>
    </cofactor>
    <cofactor evidence="5">
        <name>Fe(2+)</name>
        <dbReference type="ChEBI" id="CHEBI:29033"/>
    </cofactor>
    <text evidence="5">Binds 2 divalent metal cations per subunit. Has a high-affinity and a low affinity metal-binding site. The true nature of the physiological cofactor is under debate. The enzyme is active with cobalt, zinc, manganese or divalent iron ions. Most likely, methionine aminopeptidases function as mononuclear Fe(2+)-metalloproteases under physiological conditions, and the catalytically relevant metal-binding site has been assigned to the histidine-containing high-affinity site.</text>
</comment>
<dbReference type="Gene3D" id="3.90.230.10">
    <property type="entry name" value="Creatinase/methionine aminopeptidase superfamily"/>
    <property type="match status" value="1"/>
</dbReference>
<keyword evidence="3 5" id="KW-0479">Metal-binding</keyword>
<dbReference type="SUPFAM" id="SSF55920">
    <property type="entry name" value="Creatinase/aminopeptidase"/>
    <property type="match status" value="1"/>
</dbReference>
<feature type="domain" description="Peptidase M24" evidence="8">
    <location>
        <begin position="104"/>
        <end position="342"/>
    </location>
</feature>
<keyword evidence="4 5" id="KW-0378">Hydrolase</keyword>